<dbReference type="PANTHER" id="PTHR30411:SF4">
    <property type="entry name" value="YBAK_AMINOACYL-TRNA SYNTHETASE-ASSOCIATED DOMAIN-CONTAINING PROTEIN"/>
    <property type="match status" value="1"/>
</dbReference>
<accession>A0A9Q0R4S0</accession>
<dbReference type="Proteomes" id="UP001149090">
    <property type="component" value="Unassembled WGS sequence"/>
</dbReference>
<dbReference type="AlphaFoldDB" id="A0A9Q0R4S0"/>
<sequence length="224" mass="26155">MDSRIEFAEQRIKEIEEKLKIKHEIEVTKEDEKILEKIPEKVLKAIKEKKMKAKPKYVPSDYYEKTLEKRSKILNAPSINHLCKSIILENIHYEKNLEENNLLNQKKEDELLNAKYFLVLVQYSKRLNFAKIANFFRSLLKDEKRKFEFKLAPENISFDLSGFEHNAITPIGMNVDLPIIISDSICALSPQFFWMGGGQVDLKLCCSTLEFMNIFHPLIASITD</sequence>
<dbReference type="InterPro" id="IPR036754">
    <property type="entry name" value="YbaK/aa-tRNA-synt-asso_dom_sf"/>
</dbReference>
<protein>
    <submittedName>
        <fullName evidence="1">Ybak/aminoacyl-tRNA synthetase-associated domain-containing protein</fullName>
    </submittedName>
</protein>
<dbReference type="OMA" id="HIDWKLG"/>
<name>A0A9Q0R4S0_ANAIG</name>
<comment type="caution">
    <text evidence="1">The sequence shown here is derived from an EMBL/GenBank/DDBJ whole genome shotgun (WGS) entry which is preliminary data.</text>
</comment>
<dbReference type="EMBL" id="JAPDFW010000129">
    <property type="protein sequence ID" value="KAJ5067362.1"/>
    <property type="molecule type" value="Genomic_DNA"/>
</dbReference>
<dbReference type="CDD" id="cd04332">
    <property type="entry name" value="YbaK_like"/>
    <property type="match status" value="1"/>
</dbReference>
<keyword evidence="2" id="KW-1185">Reference proteome</keyword>
<reference evidence="1" key="1">
    <citation type="submission" date="2022-10" db="EMBL/GenBank/DDBJ databases">
        <title>Novel sulphate-reducing endosymbionts in the free-living metamonad Anaeramoeba.</title>
        <authorList>
            <person name="Jerlstrom-Hultqvist J."/>
            <person name="Cepicka I."/>
            <person name="Gallot-Lavallee L."/>
            <person name="Salas-Leiva D."/>
            <person name="Curtis B.A."/>
            <person name="Zahonova K."/>
            <person name="Pipaliya S."/>
            <person name="Dacks J."/>
            <person name="Roger A.J."/>
        </authorList>
    </citation>
    <scope>NUCLEOTIDE SEQUENCE</scope>
    <source>
        <strain evidence="1">BMAN</strain>
    </source>
</reference>
<dbReference type="OrthoDB" id="1058301at2759"/>
<gene>
    <name evidence="1" type="ORF">M0811_13032</name>
</gene>
<dbReference type="PANTHER" id="PTHR30411">
    <property type="entry name" value="CYTOPLASMIC PROTEIN"/>
    <property type="match status" value="1"/>
</dbReference>
<dbReference type="Gene3D" id="3.90.960.10">
    <property type="entry name" value="YbaK/aminoacyl-tRNA synthetase-associated domain"/>
    <property type="match status" value="1"/>
</dbReference>
<evidence type="ECO:0000313" key="1">
    <source>
        <dbReference type="EMBL" id="KAJ5067362.1"/>
    </source>
</evidence>
<proteinExistence type="predicted"/>
<evidence type="ECO:0000313" key="2">
    <source>
        <dbReference type="Proteomes" id="UP001149090"/>
    </source>
</evidence>
<dbReference type="GO" id="GO:0002161">
    <property type="term" value="F:aminoacyl-tRNA deacylase activity"/>
    <property type="evidence" value="ECO:0007669"/>
    <property type="project" value="InterPro"/>
</dbReference>
<organism evidence="1 2">
    <name type="scientific">Anaeramoeba ignava</name>
    <name type="common">Anaerobic marine amoeba</name>
    <dbReference type="NCBI Taxonomy" id="1746090"/>
    <lineage>
        <taxon>Eukaryota</taxon>
        <taxon>Metamonada</taxon>
        <taxon>Anaeramoebidae</taxon>
        <taxon>Anaeramoeba</taxon>
    </lineage>
</organism>
<dbReference type="SUPFAM" id="SSF55826">
    <property type="entry name" value="YbaK/ProRS associated domain"/>
    <property type="match status" value="1"/>
</dbReference>